<evidence type="ECO:0000313" key="2">
    <source>
        <dbReference type="Proteomes" id="UP000704712"/>
    </source>
</evidence>
<evidence type="ECO:0000313" key="1">
    <source>
        <dbReference type="EMBL" id="KAF4138956.1"/>
    </source>
</evidence>
<gene>
    <name evidence="1" type="ORF">GN958_ATG11913</name>
</gene>
<proteinExistence type="predicted"/>
<sequence length="212" mass="24059">MNHFASELIVFLKDAADSLLNETLHVYQLDARRRHRTNESSLSRVAITFSSLSDVRTCSIYCWILAQSFRSVSCQELAFLLQTRRAPKRSSLIEGSHKLHRRNQSRAGHLLPKRATRDVFRSIHACDSSQHPPETSGAFDCVPSSTSQRVIYEAPVSKTLQPSVGNASIDDQADFVLNKWLAPTVNWYEVEKRQRLITHRVPKSRVSQTTAL</sequence>
<name>A0A8S9UED6_PHYIN</name>
<dbReference type="AlphaFoldDB" id="A0A8S9UED6"/>
<dbReference type="EMBL" id="JAACNO010001608">
    <property type="protein sequence ID" value="KAF4138956.1"/>
    <property type="molecule type" value="Genomic_DNA"/>
</dbReference>
<comment type="caution">
    <text evidence="1">The sequence shown here is derived from an EMBL/GenBank/DDBJ whole genome shotgun (WGS) entry which is preliminary data.</text>
</comment>
<organism evidence="1 2">
    <name type="scientific">Phytophthora infestans</name>
    <name type="common">Potato late blight agent</name>
    <name type="synonym">Botrytis infestans</name>
    <dbReference type="NCBI Taxonomy" id="4787"/>
    <lineage>
        <taxon>Eukaryota</taxon>
        <taxon>Sar</taxon>
        <taxon>Stramenopiles</taxon>
        <taxon>Oomycota</taxon>
        <taxon>Peronosporomycetes</taxon>
        <taxon>Peronosporales</taxon>
        <taxon>Peronosporaceae</taxon>
        <taxon>Phytophthora</taxon>
    </lineage>
</organism>
<dbReference type="Proteomes" id="UP000704712">
    <property type="component" value="Unassembled WGS sequence"/>
</dbReference>
<protein>
    <submittedName>
        <fullName evidence="1">Uncharacterized protein</fullName>
    </submittedName>
</protein>
<accession>A0A8S9UED6</accession>
<reference evidence="1" key="1">
    <citation type="submission" date="2020-03" db="EMBL/GenBank/DDBJ databases">
        <title>Hybrid Assembly of Korean Phytophthora infestans isolates.</title>
        <authorList>
            <person name="Prokchorchik M."/>
            <person name="Lee Y."/>
            <person name="Seo J."/>
            <person name="Cho J.-H."/>
            <person name="Park Y.-E."/>
            <person name="Jang D.-C."/>
            <person name="Im J.-S."/>
            <person name="Choi J.-G."/>
            <person name="Park H.-J."/>
            <person name="Lee G.-B."/>
            <person name="Lee Y.-G."/>
            <person name="Hong S.-Y."/>
            <person name="Cho K."/>
            <person name="Sohn K.H."/>
        </authorList>
    </citation>
    <scope>NUCLEOTIDE SEQUENCE</scope>
    <source>
        <strain evidence="1">KR_2_A2</strain>
    </source>
</reference>